<keyword evidence="2" id="KW-1185">Reference proteome</keyword>
<dbReference type="EMBL" id="JALNTZ010000009">
    <property type="protein sequence ID" value="KAJ3641184.1"/>
    <property type="molecule type" value="Genomic_DNA"/>
</dbReference>
<dbReference type="Proteomes" id="UP001168821">
    <property type="component" value="Unassembled WGS sequence"/>
</dbReference>
<dbReference type="AlphaFoldDB" id="A0AA38M3A1"/>
<evidence type="ECO:0000313" key="2">
    <source>
        <dbReference type="Proteomes" id="UP001168821"/>
    </source>
</evidence>
<evidence type="ECO:0000313" key="1">
    <source>
        <dbReference type="EMBL" id="KAJ3641184.1"/>
    </source>
</evidence>
<organism evidence="1 2">
    <name type="scientific">Zophobas morio</name>
    <dbReference type="NCBI Taxonomy" id="2755281"/>
    <lineage>
        <taxon>Eukaryota</taxon>
        <taxon>Metazoa</taxon>
        <taxon>Ecdysozoa</taxon>
        <taxon>Arthropoda</taxon>
        <taxon>Hexapoda</taxon>
        <taxon>Insecta</taxon>
        <taxon>Pterygota</taxon>
        <taxon>Neoptera</taxon>
        <taxon>Endopterygota</taxon>
        <taxon>Coleoptera</taxon>
        <taxon>Polyphaga</taxon>
        <taxon>Cucujiformia</taxon>
        <taxon>Tenebrionidae</taxon>
        <taxon>Zophobas</taxon>
    </lineage>
</organism>
<proteinExistence type="predicted"/>
<name>A0AA38M3A1_9CUCU</name>
<sequence length="109" mass="12129">MNIHTFHDSIECIQRVHEILLVHARAPSSRINNHPFAKAVNIIAASQIGTNKFRLFGVGNMIERASQFSDQLEIQGKQSNRCLYTFGCVNRKSISGVFERSTGAESGSH</sequence>
<accession>A0AA38M3A1</accession>
<protein>
    <submittedName>
        <fullName evidence="1">Uncharacterized protein</fullName>
    </submittedName>
</protein>
<gene>
    <name evidence="1" type="ORF">Zmor_027699</name>
</gene>
<comment type="caution">
    <text evidence="1">The sequence shown here is derived from an EMBL/GenBank/DDBJ whole genome shotgun (WGS) entry which is preliminary data.</text>
</comment>
<reference evidence="1" key="1">
    <citation type="journal article" date="2023" name="G3 (Bethesda)">
        <title>Whole genome assemblies of Zophobas morio and Tenebrio molitor.</title>
        <authorList>
            <person name="Kaur S."/>
            <person name="Stinson S.A."/>
            <person name="diCenzo G.C."/>
        </authorList>
    </citation>
    <scope>NUCLEOTIDE SEQUENCE</scope>
    <source>
        <strain evidence="1">QUZm001</strain>
    </source>
</reference>